<sequence length="206" mass="23796">MFNHLRNIDTAFKHIRLFSIFFLVGNIGISCFVIFYSQEKIAAERRKVMVLINGKLFQAASEDRSIYLDVEIRDHVKNFHRLFFTLVPDEQAIKNTVSQALYLCDASAKQQYDNLKEANYYDGVVSANINQNISSDSIIVNISNRMISFYYYGKIQIVRSSSKTTRSIITTGHVRIMDQKSDNNPHGFMIESWKILANNDIDFTSR</sequence>
<keyword evidence="1" id="KW-1133">Transmembrane helix</keyword>
<organism evidence="2 3">
    <name type="scientific">Chitinophaga jiangningensis</name>
    <dbReference type="NCBI Taxonomy" id="1419482"/>
    <lineage>
        <taxon>Bacteria</taxon>
        <taxon>Pseudomonadati</taxon>
        <taxon>Bacteroidota</taxon>
        <taxon>Chitinophagia</taxon>
        <taxon>Chitinophagales</taxon>
        <taxon>Chitinophagaceae</taxon>
        <taxon>Chitinophaga</taxon>
    </lineage>
</organism>
<gene>
    <name evidence="2" type="ORF">SAMN05444266_103116</name>
</gene>
<proteinExistence type="predicted"/>
<protein>
    <submittedName>
        <fullName evidence="2">Bacteroides conjugative transposon TraK protein</fullName>
    </submittedName>
</protein>
<dbReference type="RefSeq" id="WP_073079786.1">
    <property type="nucleotide sequence ID" value="NZ_FRBL01000003.1"/>
</dbReference>
<keyword evidence="1" id="KW-0472">Membrane</keyword>
<dbReference type="PROSITE" id="PS51257">
    <property type="entry name" value="PROKAR_LIPOPROTEIN"/>
    <property type="match status" value="1"/>
</dbReference>
<dbReference type="Proteomes" id="UP000184420">
    <property type="component" value="Unassembled WGS sequence"/>
</dbReference>
<dbReference type="NCBIfam" id="TIGR03781">
    <property type="entry name" value="Bac_Flav_CT_K"/>
    <property type="match status" value="1"/>
</dbReference>
<feature type="transmembrane region" description="Helical" evidence="1">
    <location>
        <begin position="15"/>
        <end position="37"/>
    </location>
</feature>
<name>A0A1M7A453_9BACT</name>
<dbReference type="EMBL" id="FRBL01000003">
    <property type="protein sequence ID" value="SHL37440.1"/>
    <property type="molecule type" value="Genomic_DNA"/>
</dbReference>
<evidence type="ECO:0000313" key="3">
    <source>
        <dbReference type="Proteomes" id="UP000184420"/>
    </source>
</evidence>
<dbReference type="OrthoDB" id="1039148at2"/>
<keyword evidence="3" id="KW-1185">Reference proteome</keyword>
<dbReference type="AlphaFoldDB" id="A0A1M7A453"/>
<accession>A0A1M7A453</accession>
<reference evidence="2 3" key="1">
    <citation type="submission" date="2016-11" db="EMBL/GenBank/DDBJ databases">
        <authorList>
            <person name="Jaros S."/>
            <person name="Januszkiewicz K."/>
            <person name="Wedrychowicz H."/>
        </authorList>
    </citation>
    <scope>NUCLEOTIDE SEQUENCE [LARGE SCALE GENOMIC DNA]</scope>
    <source>
        <strain evidence="2 3">DSM 27406</strain>
    </source>
</reference>
<evidence type="ECO:0000313" key="2">
    <source>
        <dbReference type="EMBL" id="SHL37440.1"/>
    </source>
</evidence>
<evidence type="ECO:0000256" key="1">
    <source>
        <dbReference type="SAM" id="Phobius"/>
    </source>
</evidence>
<dbReference type="STRING" id="1419482.SAMN05444266_103116"/>
<keyword evidence="1" id="KW-0812">Transmembrane</keyword>
<dbReference type="InterPro" id="IPR022276">
    <property type="entry name" value="Conjug_transposon_TraK"/>
</dbReference>